<comment type="caution">
    <text evidence="2">The sequence shown here is derived from an EMBL/GenBank/DDBJ whole genome shotgun (WGS) entry which is preliminary data.</text>
</comment>
<protein>
    <submittedName>
        <fullName evidence="2">Uncharacterized protein</fullName>
    </submittedName>
</protein>
<dbReference type="Proteomes" id="UP000785679">
    <property type="component" value="Unassembled WGS sequence"/>
</dbReference>
<name>A0A8J8T5J3_HALGN</name>
<feature type="region of interest" description="Disordered" evidence="1">
    <location>
        <begin position="507"/>
        <end position="526"/>
    </location>
</feature>
<evidence type="ECO:0000313" key="3">
    <source>
        <dbReference type="Proteomes" id="UP000785679"/>
    </source>
</evidence>
<gene>
    <name evidence="2" type="ORF">FGO68_gene6914</name>
</gene>
<reference evidence="2" key="1">
    <citation type="submission" date="2019-06" db="EMBL/GenBank/DDBJ databases">
        <authorList>
            <person name="Zheng W."/>
        </authorList>
    </citation>
    <scope>NUCLEOTIDE SEQUENCE</scope>
    <source>
        <strain evidence="2">QDHG01</strain>
    </source>
</reference>
<organism evidence="2 3">
    <name type="scientific">Halteria grandinella</name>
    <dbReference type="NCBI Taxonomy" id="5974"/>
    <lineage>
        <taxon>Eukaryota</taxon>
        <taxon>Sar</taxon>
        <taxon>Alveolata</taxon>
        <taxon>Ciliophora</taxon>
        <taxon>Intramacronucleata</taxon>
        <taxon>Spirotrichea</taxon>
        <taxon>Stichotrichia</taxon>
        <taxon>Sporadotrichida</taxon>
        <taxon>Halteriidae</taxon>
        <taxon>Halteria</taxon>
    </lineage>
</organism>
<dbReference type="OrthoDB" id="10685848at2759"/>
<keyword evidence="3" id="KW-1185">Reference proteome</keyword>
<dbReference type="AlphaFoldDB" id="A0A8J8T5J3"/>
<accession>A0A8J8T5J3</accession>
<evidence type="ECO:0000313" key="2">
    <source>
        <dbReference type="EMBL" id="TNV82341.1"/>
    </source>
</evidence>
<sequence>MSSIIANKQNKLQNIDTMSDNTAFVQRKVYYNSSIQVPQKQDPKLSYLYNYKLKESNYQRQILEELIVDAPDDQIKQQAVYLKEHTKQFLIPPTDPEQSRKLQEQLHDRLALLRQKIQQVQAGDQLETRNEAISSYPKTQDLNPYSQRLHIKRANPNQYFTPNKPASFKLEPLPLEQHEYNKTSEEDVYNMKRALSQYHIQMRKDYSQKRADVFEQEKEKILEARVLVKSIKAEKDQRINNQRKRIQRLLFQKAAAFDSAVVAYESLRSKSKSLESDKKEEHWKSSGVVVLNSNRRTPNLVPLRNKYKQYEQKQKKSQDDTIKQMRQMKAERKFMDMESLADHQYRYDQMLKQRAYLGDDLFKQRTTPKRDSHELDIMGDIRVSRNSLSPYRRNLQIAQEKKDNKRIVSEHDRKNVRLKAKEDRRLKYAQYIKELNLPFEFDRAELKREAQRLKAEQYIRIAHYQSQRNVRSQQQRLAPAQASHHNAQSQPHLQPPQQQPLQRNFSFNKLPSHHHSRESLTPTNQAQPIQYALAEDTKNSKMAKMHERAHMKHFQQEMQINQKKDQMIEDIRHKLDLFDQL</sequence>
<proteinExistence type="predicted"/>
<feature type="region of interest" description="Disordered" evidence="1">
    <location>
        <begin position="467"/>
        <end position="500"/>
    </location>
</feature>
<feature type="compositionally biased region" description="Low complexity" evidence="1">
    <location>
        <begin position="467"/>
        <end position="476"/>
    </location>
</feature>
<evidence type="ECO:0000256" key="1">
    <source>
        <dbReference type="SAM" id="MobiDB-lite"/>
    </source>
</evidence>
<dbReference type="EMBL" id="RRYP01005074">
    <property type="protein sequence ID" value="TNV82341.1"/>
    <property type="molecule type" value="Genomic_DNA"/>
</dbReference>